<name>A0A5J4YY37_PORPP</name>
<reference evidence="9" key="1">
    <citation type="journal article" date="2019" name="Nat. Commun.">
        <title>Expansion of phycobilisome linker gene families in mesophilic red algae.</title>
        <authorList>
            <person name="Lee J."/>
            <person name="Kim D."/>
            <person name="Bhattacharya D."/>
            <person name="Yoon H.S."/>
        </authorList>
    </citation>
    <scope>NUCLEOTIDE SEQUENCE [LARGE SCALE GENOMIC DNA]</scope>
    <source>
        <strain evidence="9">CCMP 1328</strain>
    </source>
</reference>
<keyword evidence="1" id="KW-0723">Serine/threonine-protein kinase</keyword>
<comment type="caution">
    <text evidence="8">The sequence shown here is derived from an EMBL/GenBank/DDBJ whole genome shotgun (WGS) entry which is preliminary data.</text>
</comment>
<dbReference type="SUPFAM" id="SSF56112">
    <property type="entry name" value="Protein kinase-like (PK-like)"/>
    <property type="match status" value="1"/>
</dbReference>
<dbReference type="InterPro" id="IPR050205">
    <property type="entry name" value="CDPK_Ser/Thr_kinases"/>
</dbReference>
<accession>A0A5J4YY37</accession>
<dbReference type="Pfam" id="PF00069">
    <property type="entry name" value="Pkinase"/>
    <property type="match status" value="2"/>
</dbReference>
<feature type="compositionally biased region" description="Basic and acidic residues" evidence="6">
    <location>
        <begin position="90"/>
        <end position="105"/>
    </location>
</feature>
<dbReference type="PROSITE" id="PS50011">
    <property type="entry name" value="PROTEIN_KINASE_DOM"/>
    <property type="match status" value="1"/>
</dbReference>
<keyword evidence="4 8" id="KW-0418">Kinase</keyword>
<dbReference type="OrthoDB" id="68483at2759"/>
<evidence type="ECO:0000256" key="6">
    <source>
        <dbReference type="SAM" id="MobiDB-lite"/>
    </source>
</evidence>
<feature type="region of interest" description="Disordered" evidence="6">
    <location>
        <begin position="343"/>
        <end position="364"/>
    </location>
</feature>
<dbReference type="Proteomes" id="UP000324585">
    <property type="component" value="Unassembled WGS sequence"/>
</dbReference>
<dbReference type="EMBL" id="VRMN01000003">
    <property type="protein sequence ID" value="KAA8495397.1"/>
    <property type="molecule type" value="Genomic_DNA"/>
</dbReference>
<evidence type="ECO:0000256" key="5">
    <source>
        <dbReference type="ARBA" id="ARBA00022840"/>
    </source>
</evidence>
<feature type="compositionally biased region" description="Polar residues" evidence="6">
    <location>
        <begin position="80"/>
        <end position="89"/>
    </location>
</feature>
<evidence type="ECO:0000256" key="3">
    <source>
        <dbReference type="ARBA" id="ARBA00022741"/>
    </source>
</evidence>
<feature type="domain" description="Protein kinase" evidence="7">
    <location>
        <begin position="144"/>
        <end position="516"/>
    </location>
</feature>
<evidence type="ECO:0000256" key="2">
    <source>
        <dbReference type="ARBA" id="ARBA00022679"/>
    </source>
</evidence>
<feature type="compositionally biased region" description="Polar residues" evidence="6">
    <location>
        <begin position="121"/>
        <end position="140"/>
    </location>
</feature>
<protein>
    <submittedName>
        <fullName evidence="8">Calcium-dependent protein kinase 3</fullName>
    </submittedName>
</protein>
<dbReference type="GO" id="GO:0004674">
    <property type="term" value="F:protein serine/threonine kinase activity"/>
    <property type="evidence" value="ECO:0007669"/>
    <property type="project" value="UniProtKB-KW"/>
</dbReference>
<feature type="compositionally biased region" description="Basic residues" evidence="6">
    <location>
        <begin position="344"/>
        <end position="353"/>
    </location>
</feature>
<proteinExistence type="predicted"/>
<dbReference type="Gene3D" id="1.10.510.10">
    <property type="entry name" value="Transferase(Phosphotransferase) domain 1"/>
    <property type="match status" value="1"/>
</dbReference>
<feature type="region of interest" description="Disordered" evidence="6">
    <location>
        <begin position="70"/>
        <end position="140"/>
    </location>
</feature>
<dbReference type="SMART" id="SM00220">
    <property type="entry name" value="S_TKc"/>
    <property type="match status" value="1"/>
</dbReference>
<evidence type="ECO:0000313" key="8">
    <source>
        <dbReference type="EMBL" id="KAA8495397.1"/>
    </source>
</evidence>
<dbReference type="AlphaFoldDB" id="A0A5J4YY37"/>
<sequence length="580" mass="64179">MMNGRVKGETRRSMQIAHPMLLERGYVVKELLGLGAEGDVVRAERMRGPGGEPRSASQRVSMRLSGLLNMPRMSSEKEGNSGTVASGQSSKRDSNVTPRSKDRSRWGSQRLGSQRLAAQPVTGTNQNGTGANSQGSTSSLNAQATLGPAISQGRASSVPTYRMQNPDQPSVYGVIPTGADASTSALLSSQPNLSTPEELGIDAPTSVAVKIITRAYAERENCEAAVIREIDILRHARHPNIVLFVECFENAKHWYLVTEILRGGDLFDAAIRKTFTEIHAIDIAIQIFSALDYLHTRGVAHRDVKLENLVYTKAKGGEIKLIDFGLAWRRDDHVRRVLADREKAKKYRKKKKDKAGSSSSSDAMANAKEQLVASEFAEKGTETTADGRRRMILSSDLDSEHIETMIEADKSLLLITDEFPGSSAYESPEIVLRKPHHAEPLDIWSTGVVLYALIKKKFPFTGDTRKQVQKAIVYKEPPFDGQCWKETSEEFKSFLRQILHKDPSQRPTARECAEFFRAVKERKESGTGGAPSRGDSQFNRKTKMSESRLMQASSMTMKNVGASFRDLGHALKLKKKQENS</sequence>
<dbReference type="InterPro" id="IPR008271">
    <property type="entry name" value="Ser/Thr_kinase_AS"/>
</dbReference>
<evidence type="ECO:0000313" key="9">
    <source>
        <dbReference type="Proteomes" id="UP000324585"/>
    </source>
</evidence>
<dbReference type="InterPro" id="IPR000719">
    <property type="entry name" value="Prot_kinase_dom"/>
</dbReference>
<dbReference type="InterPro" id="IPR011009">
    <property type="entry name" value="Kinase-like_dom_sf"/>
</dbReference>
<evidence type="ECO:0000259" key="7">
    <source>
        <dbReference type="PROSITE" id="PS50011"/>
    </source>
</evidence>
<keyword evidence="2" id="KW-0808">Transferase</keyword>
<evidence type="ECO:0000256" key="4">
    <source>
        <dbReference type="ARBA" id="ARBA00022777"/>
    </source>
</evidence>
<dbReference type="Gene3D" id="3.30.200.20">
    <property type="entry name" value="Phosphorylase Kinase, domain 1"/>
    <property type="match status" value="1"/>
</dbReference>
<keyword evidence="3" id="KW-0547">Nucleotide-binding</keyword>
<keyword evidence="9" id="KW-1185">Reference proteome</keyword>
<dbReference type="PANTHER" id="PTHR24349">
    <property type="entry name" value="SERINE/THREONINE-PROTEIN KINASE"/>
    <property type="match status" value="1"/>
</dbReference>
<evidence type="ECO:0000256" key="1">
    <source>
        <dbReference type="ARBA" id="ARBA00022527"/>
    </source>
</evidence>
<keyword evidence="5" id="KW-0067">ATP-binding</keyword>
<dbReference type="GO" id="GO:0005524">
    <property type="term" value="F:ATP binding"/>
    <property type="evidence" value="ECO:0007669"/>
    <property type="project" value="UniProtKB-KW"/>
</dbReference>
<gene>
    <name evidence="8" type="ORF">FVE85_1552</name>
</gene>
<dbReference type="PROSITE" id="PS00108">
    <property type="entry name" value="PROTEIN_KINASE_ST"/>
    <property type="match status" value="1"/>
</dbReference>
<organism evidence="8 9">
    <name type="scientific">Porphyridium purpureum</name>
    <name type="common">Red alga</name>
    <name type="synonym">Porphyridium cruentum</name>
    <dbReference type="NCBI Taxonomy" id="35688"/>
    <lineage>
        <taxon>Eukaryota</taxon>
        <taxon>Rhodophyta</taxon>
        <taxon>Bangiophyceae</taxon>
        <taxon>Porphyridiales</taxon>
        <taxon>Porphyridiaceae</taxon>
        <taxon>Porphyridium</taxon>
    </lineage>
</organism>
<feature type="region of interest" description="Disordered" evidence="6">
    <location>
        <begin position="520"/>
        <end position="552"/>
    </location>
</feature>